<reference evidence="16" key="1">
    <citation type="journal article" date="2019" name="Int. J. Syst. Evol. Microbiol.">
        <title>The Global Catalogue of Microorganisms (GCM) 10K type strain sequencing project: providing services to taxonomists for standard genome sequencing and annotation.</title>
        <authorList>
            <consortium name="The Broad Institute Genomics Platform"/>
            <consortium name="The Broad Institute Genome Sequencing Center for Infectious Disease"/>
            <person name="Wu L."/>
            <person name="Ma J."/>
        </authorList>
    </citation>
    <scope>NUCLEOTIDE SEQUENCE [LARGE SCALE GENOMIC DNA]</scope>
    <source>
        <strain evidence="16">JCM 18304</strain>
    </source>
</reference>
<dbReference type="NCBIfam" id="TIGR03921">
    <property type="entry name" value="T7SS_mycosin"/>
    <property type="match status" value="1"/>
</dbReference>
<dbReference type="PROSITE" id="PS00137">
    <property type="entry name" value="SUBTILASE_HIS"/>
    <property type="match status" value="1"/>
</dbReference>
<sequence>MFCPRSRRLTRVALVAAVTVVVLSAGLAVPRAASAAAPAATCPNAADPGTTIRQTPWAQQLLDLPDVQPLSTGAGITVAVIDSGVDADHPQLRGHVLPGFDYLRGAPGGDFDCASHGTAVASLIAGTHIDGIGFQGFAPGVTILPVRVSEHEDDSGTAASDTGTGDAVSPQVFANAIRYAADSGAKIINISLTLDADYPAVAQAVKYAQDTKGCIVVASVGNHHTADTGATPAVPGIAPSATTDPPSYPAAYNDVLGVGAIDQTGKRLDESQVGSYVDLVAPGGTVLAATRVSGYAYWSGTSMAAPLVSAAAALLWSTDPGLRNTDVMWRLEATADPMPGARHGTQYGYGLVDPYRALTEQLPLSGTAAPSPIPAAASDPAAVARAAAWYHDGRIAMIVGGVALLLAAGGVLLTVALRRGRRRDWRPGNAPPPPVQRTVDEPEAVFFALPRRTPD</sequence>
<dbReference type="Proteomes" id="UP001501570">
    <property type="component" value="Unassembled WGS sequence"/>
</dbReference>
<evidence type="ECO:0000259" key="14">
    <source>
        <dbReference type="Pfam" id="PF00082"/>
    </source>
</evidence>
<feature type="active site" description="Charge relay system" evidence="10">
    <location>
        <position position="82"/>
    </location>
</feature>
<keyword evidence="9 12" id="KW-0472">Membrane</keyword>
<evidence type="ECO:0000256" key="8">
    <source>
        <dbReference type="ARBA" id="ARBA00022989"/>
    </source>
</evidence>
<keyword evidence="6 10" id="KW-0378">Hydrolase</keyword>
<comment type="similarity">
    <text evidence="2 10 11">Belongs to the peptidase S8 family.</text>
</comment>
<dbReference type="PROSITE" id="PS51892">
    <property type="entry name" value="SUBTILASE"/>
    <property type="match status" value="1"/>
</dbReference>
<evidence type="ECO:0000313" key="15">
    <source>
        <dbReference type="EMBL" id="GAA5185160.1"/>
    </source>
</evidence>
<dbReference type="PROSITE" id="PS00138">
    <property type="entry name" value="SUBTILASE_SER"/>
    <property type="match status" value="1"/>
</dbReference>
<dbReference type="InterPro" id="IPR036852">
    <property type="entry name" value="Peptidase_S8/S53_dom_sf"/>
</dbReference>
<evidence type="ECO:0000256" key="10">
    <source>
        <dbReference type="PROSITE-ProRule" id="PRU01240"/>
    </source>
</evidence>
<organism evidence="15 16">
    <name type="scientific">Rugosimonospora acidiphila</name>
    <dbReference type="NCBI Taxonomy" id="556531"/>
    <lineage>
        <taxon>Bacteria</taxon>
        <taxon>Bacillati</taxon>
        <taxon>Actinomycetota</taxon>
        <taxon>Actinomycetes</taxon>
        <taxon>Micromonosporales</taxon>
        <taxon>Micromonosporaceae</taxon>
        <taxon>Rugosimonospora</taxon>
    </lineage>
</organism>
<proteinExistence type="inferred from homology"/>
<evidence type="ECO:0000256" key="2">
    <source>
        <dbReference type="ARBA" id="ARBA00011073"/>
    </source>
</evidence>
<evidence type="ECO:0000256" key="3">
    <source>
        <dbReference type="ARBA" id="ARBA00022475"/>
    </source>
</evidence>
<evidence type="ECO:0000256" key="11">
    <source>
        <dbReference type="RuleBase" id="RU003355"/>
    </source>
</evidence>
<keyword evidence="3" id="KW-1003">Cell membrane</keyword>
<dbReference type="InterPro" id="IPR023834">
    <property type="entry name" value="T7SS_pept_S8A_mycosin"/>
</dbReference>
<evidence type="ECO:0000256" key="1">
    <source>
        <dbReference type="ARBA" id="ARBA00004162"/>
    </source>
</evidence>
<dbReference type="InterPro" id="IPR022398">
    <property type="entry name" value="Peptidase_S8_His-AS"/>
</dbReference>
<feature type="signal peptide" evidence="13">
    <location>
        <begin position="1"/>
        <end position="35"/>
    </location>
</feature>
<dbReference type="InterPro" id="IPR023828">
    <property type="entry name" value="Peptidase_S8_Ser-AS"/>
</dbReference>
<dbReference type="PRINTS" id="PR00723">
    <property type="entry name" value="SUBTILISIN"/>
</dbReference>
<keyword evidence="5 12" id="KW-0812">Transmembrane</keyword>
<dbReference type="EMBL" id="BAABJQ010000007">
    <property type="protein sequence ID" value="GAA5185160.1"/>
    <property type="molecule type" value="Genomic_DNA"/>
</dbReference>
<dbReference type="InterPro" id="IPR000209">
    <property type="entry name" value="Peptidase_S8/S53_dom"/>
</dbReference>
<evidence type="ECO:0000256" key="4">
    <source>
        <dbReference type="ARBA" id="ARBA00022670"/>
    </source>
</evidence>
<dbReference type="InterPro" id="IPR015500">
    <property type="entry name" value="Peptidase_S8_subtilisin-rel"/>
</dbReference>
<evidence type="ECO:0000313" key="16">
    <source>
        <dbReference type="Proteomes" id="UP001501570"/>
    </source>
</evidence>
<dbReference type="InterPro" id="IPR051048">
    <property type="entry name" value="Peptidase_S8/S53_subtilisin"/>
</dbReference>
<dbReference type="PANTHER" id="PTHR43399">
    <property type="entry name" value="SUBTILISIN-RELATED"/>
    <property type="match status" value="1"/>
</dbReference>
<feature type="active site" description="Charge relay system" evidence="10">
    <location>
        <position position="116"/>
    </location>
</feature>
<evidence type="ECO:0000256" key="13">
    <source>
        <dbReference type="SAM" id="SignalP"/>
    </source>
</evidence>
<accession>A0ABP9RSU5</accession>
<comment type="subcellular location">
    <subcellularLocation>
        <location evidence="1">Cell membrane</location>
        <topology evidence="1">Single-pass membrane protein</topology>
    </subcellularLocation>
</comment>
<keyword evidence="16" id="KW-1185">Reference proteome</keyword>
<evidence type="ECO:0000256" key="7">
    <source>
        <dbReference type="ARBA" id="ARBA00022825"/>
    </source>
</evidence>
<feature type="domain" description="Peptidase S8/S53" evidence="14">
    <location>
        <begin position="73"/>
        <end position="350"/>
    </location>
</feature>
<evidence type="ECO:0000256" key="6">
    <source>
        <dbReference type="ARBA" id="ARBA00022801"/>
    </source>
</evidence>
<feature type="active site" description="Charge relay system" evidence="10">
    <location>
        <position position="302"/>
    </location>
</feature>
<dbReference type="InterPro" id="IPR023827">
    <property type="entry name" value="Peptidase_S8_Asp-AS"/>
</dbReference>
<keyword evidence="4 10" id="KW-0645">Protease</keyword>
<dbReference type="PANTHER" id="PTHR43399:SF4">
    <property type="entry name" value="CELL WALL-ASSOCIATED PROTEASE"/>
    <property type="match status" value="1"/>
</dbReference>
<gene>
    <name evidence="15" type="ORF">GCM10023322_28260</name>
</gene>
<comment type="caution">
    <text evidence="15">The sequence shown here is derived from an EMBL/GenBank/DDBJ whole genome shotgun (WGS) entry which is preliminary data.</text>
</comment>
<name>A0ABP9RSU5_9ACTN</name>
<evidence type="ECO:0000256" key="9">
    <source>
        <dbReference type="ARBA" id="ARBA00023136"/>
    </source>
</evidence>
<keyword evidence="13" id="KW-0732">Signal</keyword>
<dbReference type="RefSeq" id="WP_345629693.1">
    <property type="nucleotide sequence ID" value="NZ_BAABJQ010000007.1"/>
</dbReference>
<evidence type="ECO:0000256" key="12">
    <source>
        <dbReference type="SAM" id="Phobius"/>
    </source>
</evidence>
<evidence type="ECO:0000256" key="5">
    <source>
        <dbReference type="ARBA" id="ARBA00022692"/>
    </source>
</evidence>
<keyword evidence="7 10" id="KW-0720">Serine protease</keyword>
<dbReference type="Pfam" id="PF00082">
    <property type="entry name" value="Peptidase_S8"/>
    <property type="match status" value="1"/>
</dbReference>
<feature type="chain" id="PRO_5046768210" description="Peptidase S8/S53 domain-containing protein" evidence="13">
    <location>
        <begin position="36"/>
        <end position="455"/>
    </location>
</feature>
<dbReference type="SUPFAM" id="SSF52743">
    <property type="entry name" value="Subtilisin-like"/>
    <property type="match status" value="1"/>
</dbReference>
<protein>
    <recommendedName>
        <fullName evidence="14">Peptidase S8/S53 domain-containing protein</fullName>
    </recommendedName>
</protein>
<dbReference type="PROSITE" id="PS00136">
    <property type="entry name" value="SUBTILASE_ASP"/>
    <property type="match status" value="1"/>
</dbReference>
<dbReference type="Gene3D" id="3.40.50.200">
    <property type="entry name" value="Peptidase S8/S53 domain"/>
    <property type="match status" value="1"/>
</dbReference>
<feature type="transmembrane region" description="Helical" evidence="12">
    <location>
        <begin position="395"/>
        <end position="417"/>
    </location>
</feature>
<keyword evidence="8 12" id="KW-1133">Transmembrane helix</keyword>